<comment type="subcellular location">
    <subcellularLocation>
        <location evidence="2">Nucleus</location>
    </subcellularLocation>
</comment>
<evidence type="ECO:0000256" key="6">
    <source>
        <dbReference type="ARBA" id="ARBA00022679"/>
    </source>
</evidence>
<keyword evidence="7 11" id="KW-0833">Ubl conjugation pathway</keyword>
<feature type="domain" description="HECT" evidence="13">
    <location>
        <begin position="274"/>
        <end position="610"/>
    </location>
</feature>
<feature type="compositionally biased region" description="Polar residues" evidence="12">
    <location>
        <begin position="150"/>
        <end position="175"/>
    </location>
</feature>
<evidence type="ECO:0000313" key="15">
    <source>
        <dbReference type="Proteomes" id="UP000580250"/>
    </source>
</evidence>
<dbReference type="GO" id="GO:0061630">
    <property type="term" value="F:ubiquitin protein ligase activity"/>
    <property type="evidence" value="ECO:0007669"/>
    <property type="project" value="UniProtKB-EC"/>
</dbReference>
<dbReference type="AlphaFoldDB" id="A0A6V7UAQ8"/>
<dbReference type="FunFam" id="3.90.1750.10:FF:000026">
    <property type="entry name" value="E3 ubiquitin-protein ligase HACE1"/>
    <property type="match status" value="1"/>
</dbReference>
<dbReference type="Proteomes" id="UP000580250">
    <property type="component" value="Unassembled WGS sequence"/>
</dbReference>
<evidence type="ECO:0000256" key="1">
    <source>
        <dbReference type="ARBA" id="ARBA00000885"/>
    </source>
</evidence>
<gene>
    <name evidence="14" type="ORF">MENT_LOCUS10498</name>
</gene>
<dbReference type="FunFam" id="3.90.1750.10:FF:000003">
    <property type="entry name" value="E3 ubiquitin-protein ligase UPL1"/>
    <property type="match status" value="1"/>
</dbReference>
<keyword evidence="5" id="KW-0813">Transport</keyword>
<dbReference type="EMBL" id="CAJEWN010000048">
    <property type="protein sequence ID" value="CAD2151655.1"/>
    <property type="molecule type" value="Genomic_DNA"/>
</dbReference>
<comment type="caution">
    <text evidence="14">The sequence shown here is derived from an EMBL/GenBank/DDBJ whole genome shotgun (WGS) entry which is preliminary data.</text>
</comment>
<evidence type="ECO:0000256" key="5">
    <source>
        <dbReference type="ARBA" id="ARBA00022448"/>
    </source>
</evidence>
<dbReference type="Gene3D" id="3.30.2160.10">
    <property type="entry name" value="Hect, E3 ligase catalytic domain"/>
    <property type="match status" value="1"/>
</dbReference>
<feature type="region of interest" description="Disordered" evidence="12">
    <location>
        <begin position="135"/>
        <end position="175"/>
    </location>
</feature>
<dbReference type="GO" id="GO:0006511">
    <property type="term" value="P:ubiquitin-dependent protein catabolic process"/>
    <property type="evidence" value="ECO:0007669"/>
    <property type="project" value="TreeGrafter"/>
</dbReference>
<dbReference type="EC" id="2.3.2.26" evidence="4"/>
<organism evidence="14 15">
    <name type="scientific">Meloidogyne enterolobii</name>
    <name type="common">Root-knot nematode worm</name>
    <name type="synonym">Meloidogyne mayaguensis</name>
    <dbReference type="NCBI Taxonomy" id="390850"/>
    <lineage>
        <taxon>Eukaryota</taxon>
        <taxon>Metazoa</taxon>
        <taxon>Ecdysozoa</taxon>
        <taxon>Nematoda</taxon>
        <taxon>Chromadorea</taxon>
        <taxon>Rhabditida</taxon>
        <taxon>Tylenchina</taxon>
        <taxon>Tylenchomorpha</taxon>
        <taxon>Tylenchoidea</taxon>
        <taxon>Meloidogynidae</taxon>
        <taxon>Meloidogyninae</taxon>
        <taxon>Meloidogyne</taxon>
    </lineage>
</organism>
<dbReference type="CDD" id="cd00078">
    <property type="entry name" value="HECTc"/>
    <property type="match status" value="1"/>
</dbReference>
<dbReference type="SUPFAM" id="SSF56204">
    <property type="entry name" value="Hect, E3 ligase catalytic domain"/>
    <property type="match status" value="1"/>
</dbReference>
<dbReference type="SMART" id="SM00119">
    <property type="entry name" value="HECTc"/>
    <property type="match status" value="1"/>
</dbReference>
<comment type="pathway">
    <text evidence="3">Protein modification; protein ubiquitination.</text>
</comment>
<keyword evidence="9" id="KW-0539">Nucleus</keyword>
<dbReference type="OrthoDB" id="423283at2759"/>
<evidence type="ECO:0000256" key="10">
    <source>
        <dbReference type="ARBA" id="ARBA00034494"/>
    </source>
</evidence>
<name>A0A6V7UAQ8_MELEN</name>
<dbReference type="GO" id="GO:0000209">
    <property type="term" value="P:protein polyubiquitination"/>
    <property type="evidence" value="ECO:0007669"/>
    <property type="project" value="TreeGrafter"/>
</dbReference>
<dbReference type="GO" id="GO:0051028">
    <property type="term" value="P:mRNA transport"/>
    <property type="evidence" value="ECO:0007669"/>
    <property type="project" value="UniProtKB-KW"/>
</dbReference>
<dbReference type="PANTHER" id="PTHR11254:SF67">
    <property type="entry name" value="E3 UBIQUITIN-PROTEIN LIGASE HUWE1"/>
    <property type="match status" value="1"/>
</dbReference>
<feature type="compositionally biased region" description="Low complexity" evidence="12">
    <location>
        <begin position="135"/>
        <end position="149"/>
    </location>
</feature>
<comment type="similarity">
    <text evidence="10">Belongs to the UPL family. TOM1/PTR1 subfamily.</text>
</comment>
<dbReference type="PANTHER" id="PTHR11254">
    <property type="entry name" value="HECT DOMAIN UBIQUITIN-PROTEIN LIGASE"/>
    <property type="match status" value="1"/>
</dbReference>
<evidence type="ECO:0000256" key="3">
    <source>
        <dbReference type="ARBA" id="ARBA00004906"/>
    </source>
</evidence>
<feature type="region of interest" description="Disordered" evidence="12">
    <location>
        <begin position="36"/>
        <end position="76"/>
    </location>
</feature>
<feature type="active site" description="Glycyl thioester intermediate" evidence="11">
    <location>
        <position position="577"/>
    </location>
</feature>
<evidence type="ECO:0000256" key="2">
    <source>
        <dbReference type="ARBA" id="ARBA00004123"/>
    </source>
</evidence>
<dbReference type="FunFam" id="3.30.2410.10:FF:000004">
    <property type="entry name" value="E3 ubiquitin-protein ligase HUWE1, variant"/>
    <property type="match status" value="1"/>
</dbReference>
<evidence type="ECO:0000256" key="4">
    <source>
        <dbReference type="ARBA" id="ARBA00012485"/>
    </source>
</evidence>
<evidence type="ECO:0000256" key="8">
    <source>
        <dbReference type="ARBA" id="ARBA00022816"/>
    </source>
</evidence>
<dbReference type="Pfam" id="PF00632">
    <property type="entry name" value="HECT"/>
    <property type="match status" value="1"/>
</dbReference>
<dbReference type="PROSITE" id="PS50237">
    <property type="entry name" value="HECT"/>
    <property type="match status" value="1"/>
</dbReference>
<comment type="catalytic activity">
    <reaction evidence="1">
        <text>S-ubiquitinyl-[E2 ubiquitin-conjugating enzyme]-L-cysteine + [acceptor protein]-L-lysine = [E2 ubiquitin-conjugating enzyme]-L-cysteine + N(6)-ubiquitinyl-[acceptor protein]-L-lysine.</text>
        <dbReference type="EC" id="2.3.2.26"/>
    </reaction>
</comment>
<feature type="compositionally biased region" description="Basic and acidic residues" evidence="12">
    <location>
        <begin position="36"/>
        <end position="68"/>
    </location>
</feature>
<dbReference type="Gene3D" id="3.30.2410.10">
    <property type="entry name" value="Hect, E3 ligase catalytic domain"/>
    <property type="match status" value="1"/>
</dbReference>
<dbReference type="InterPro" id="IPR000569">
    <property type="entry name" value="HECT_dom"/>
</dbReference>
<dbReference type="InterPro" id="IPR035983">
    <property type="entry name" value="Hect_E3_ubiquitin_ligase"/>
</dbReference>
<sequence>MDSIKDFPNLETASKKLLRSLETANYLYTHLNKLDQAKKAASKDDATKTAENKEKETKTEQEETKSEDSNFLIQNSPNFEKQVKMVDELRSLWGQLSDCLTQLEKMPDSHHAILALQNAAEAFFLCYSMFFPQSPKSTSTKEQTTTTSTVDNLQSLTQPQSTSINSPDSQPSSTVNLNDANSYQKEMFAFAEKHRSVLNQILRGNNQSLESNAFAILTHFPKLLDFDVKRKYFHKELKKVDSRDRNRYRAEDIAIRVRRSHIFGDSFRELHRLRNSDWRSRFYIMFEGEEGQDAGGLLREWYQVITREIFNPNYALFINAPGDRVTYMINKSSYVNPEHLDYFKFVGRLIAKAIYDNKQLDCYFTRAFYKHILNIHVKYQDIESEDPEIFKSLEFLLNNSIEALGYDLMFCVEVEEFGVRSSRQLKDNGSKLLVTDANKQEYVHLMCQMKMTGSIRQQLNAFLEGFYELIPRNLISIFNEQELELLISGLPEIDVDDLCVNTEYKNYTRTSQQIQWFWRALRSFDQEDKAKFLQFVTGTSKVPLQGFAHLEGMNGTQKFTIQKDTRSQDRLPSAHTCFNQLDLPEYPNYETLQKMLLLACRECSEGFAFA</sequence>
<dbReference type="GO" id="GO:0005737">
    <property type="term" value="C:cytoplasm"/>
    <property type="evidence" value="ECO:0007669"/>
    <property type="project" value="TreeGrafter"/>
</dbReference>
<evidence type="ECO:0000313" key="14">
    <source>
        <dbReference type="EMBL" id="CAD2151655.1"/>
    </source>
</evidence>
<evidence type="ECO:0000256" key="7">
    <source>
        <dbReference type="ARBA" id="ARBA00022786"/>
    </source>
</evidence>
<reference evidence="14 15" key="1">
    <citation type="submission" date="2020-08" db="EMBL/GenBank/DDBJ databases">
        <authorList>
            <person name="Koutsovoulos G."/>
            <person name="Danchin GJ E."/>
        </authorList>
    </citation>
    <scope>NUCLEOTIDE SEQUENCE [LARGE SCALE GENOMIC DNA]</scope>
</reference>
<evidence type="ECO:0000256" key="11">
    <source>
        <dbReference type="PROSITE-ProRule" id="PRU00104"/>
    </source>
</evidence>
<evidence type="ECO:0000256" key="9">
    <source>
        <dbReference type="ARBA" id="ARBA00023242"/>
    </source>
</evidence>
<dbReference type="Gene3D" id="3.90.1750.10">
    <property type="entry name" value="Hect, E3 ligase catalytic domains"/>
    <property type="match status" value="1"/>
</dbReference>
<dbReference type="InterPro" id="IPR050409">
    <property type="entry name" value="E3_ubiq-protein_ligase"/>
</dbReference>
<accession>A0A6V7UAQ8</accession>
<dbReference type="GO" id="GO:0005634">
    <property type="term" value="C:nucleus"/>
    <property type="evidence" value="ECO:0007669"/>
    <property type="project" value="UniProtKB-SubCell"/>
</dbReference>
<proteinExistence type="inferred from homology"/>
<dbReference type="FunFam" id="3.30.2160.10:FF:000001">
    <property type="entry name" value="E3 ubiquitin-protein ligase NEDD4-like"/>
    <property type="match status" value="1"/>
</dbReference>
<evidence type="ECO:0000256" key="12">
    <source>
        <dbReference type="SAM" id="MobiDB-lite"/>
    </source>
</evidence>
<protein>
    <recommendedName>
        <fullName evidence="4">HECT-type E3 ubiquitin transferase</fullName>
        <ecNumber evidence="4">2.3.2.26</ecNumber>
    </recommendedName>
</protein>
<keyword evidence="8" id="KW-0509">mRNA transport</keyword>
<evidence type="ECO:0000259" key="13">
    <source>
        <dbReference type="PROSITE" id="PS50237"/>
    </source>
</evidence>
<keyword evidence="6" id="KW-0808">Transferase</keyword>